<dbReference type="InterPro" id="IPR055046">
    <property type="entry name" value="Nab2-like_Znf-CCCH"/>
</dbReference>
<evidence type="ECO:0000256" key="6">
    <source>
        <dbReference type="ARBA" id="ARBA00022833"/>
    </source>
</evidence>
<feature type="region of interest" description="Disordered" evidence="8">
    <location>
        <begin position="93"/>
        <end position="142"/>
    </location>
</feature>
<feature type="region of interest" description="Disordered" evidence="8">
    <location>
        <begin position="492"/>
        <end position="511"/>
    </location>
</feature>
<keyword evidence="6" id="KW-0862">Zinc</keyword>
<dbReference type="FunFam" id="1.10.340.40:FF:000001">
    <property type="entry name" value="Nuclear polyadenylated RNA-binding protein nab2"/>
    <property type="match status" value="1"/>
</dbReference>
<comment type="subcellular location">
    <subcellularLocation>
        <location evidence="1">Nucleus</location>
    </subcellularLocation>
</comment>
<dbReference type="GO" id="GO:0043488">
    <property type="term" value="P:regulation of mRNA stability"/>
    <property type="evidence" value="ECO:0007669"/>
    <property type="project" value="InterPro"/>
</dbReference>
<comment type="similarity">
    <text evidence="2">Belongs to the ZC3H14 family.</text>
</comment>
<organism evidence="10 11">
    <name type="scientific">Cephalotrichum gorgonifer</name>
    <dbReference type="NCBI Taxonomy" id="2041049"/>
    <lineage>
        <taxon>Eukaryota</taxon>
        <taxon>Fungi</taxon>
        <taxon>Dikarya</taxon>
        <taxon>Ascomycota</taxon>
        <taxon>Pezizomycotina</taxon>
        <taxon>Sordariomycetes</taxon>
        <taxon>Hypocreomycetidae</taxon>
        <taxon>Microascales</taxon>
        <taxon>Microascaceae</taxon>
        <taxon>Cephalotrichum</taxon>
    </lineage>
</organism>
<protein>
    <submittedName>
        <fullName evidence="10">Related to nuclear poly(A)-binding protein</fullName>
    </submittedName>
</protein>
<dbReference type="GO" id="GO:0008270">
    <property type="term" value="F:zinc ion binding"/>
    <property type="evidence" value="ECO:0007669"/>
    <property type="project" value="UniProtKB-KW"/>
</dbReference>
<evidence type="ECO:0000256" key="3">
    <source>
        <dbReference type="ARBA" id="ARBA00022723"/>
    </source>
</evidence>
<sequence>MPVEVIPDTPLADAITTALQPKLVEVGWSTGGQDDAALAEYIVLMLVNGKSQDEIASDISGELLNLEPDDPAAKDFASWLFTEVDALNAQLNGAAPPQQSAPDSMEISYPSEPAKPGEGPILPPTGPRSMRNPPNARGGRDKRMFGQMTKAMDRPHDVLHRVRGNGGINTHNRAPPSGPRGGMMNRQQGRNVNGRGAQNMAAGMAGAMANMANMANMVGPGGLPAVPGANGMPQWGMMSEQPSSAELMNLLQQQSQMMQQISQQMMTQSQGGYQNNRGGRQHQQRGRDGNWGRGGARGGQHHAQSHHQSQGGKAAAGDGGEDVDMGGAKSESGNPEDQICKYNLKCLNKDCKFVHQSPAAPPGTTIDLQDVCSFGAACKNWKCVGRHPSPAARAAHQSDQDCKFFPNCQNPRCPFKHPSMPLCRNGASCTTPDCKFTHVKTKCKFTPCLNPKCPFIHEDGQQGGFKDKVWTPGSAKEHVSERKFVQDDEGVEMVLPEGDDSMKDEADETIG</sequence>
<feature type="region of interest" description="Disordered" evidence="8">
    <location>
        <begin position="161"/>
        <end position="191"/>
    </location>
</feature>
<keyword evidence="5" id="KW-0863">Zinc-finger</keyword>
<dbReference type="GO" id="GO:0008143">
    <property type="term" value="F:poly(A) binding"/>
    <property type="evidence" value="ECO:0007669"/>
    <property type="project" value="InterPro"/>
</dbReference>
<evidence type="ECO:0000256" key="5">
    <source>
        <dbReference type="ARBA" id="ARBA00022771"/>
    </source>
</evidence>
<dbReference type="FunFam" id="4.10.1000.40:FF:000002">
    <property type="entry name" value="Nuclear polyadenylated RNA-binding protein Nab2"/>
    <property type="match status" value="1"/>
</dbReference>
<keyword evidence="4" id="KW-0677">Repeat</keyword>
<dbReference type="GO" id="GO:0005634">
    <property type="term" value="C:nucleus"/>
    <property type="evidence" value="ECO:0007669"/>
    <property type="project" value="UniProtKB-SubCell"/>
</dbReference>
<dbReference type="Proteomes" id="UP001187682">
    <property type="component" value="Unassembled WGS sequence"/>
</dbReference>
<dbReference type="EMBL" id="ONZQ02000001">
    <property type="protein sequence ID" value="SPN96956.1"/>
    <property type="molecule type" value="Genomic_DNA"/>
</dbReference>
<dbReference type="AlphaFoldDB" id="A0AAE8MNU7"/>
<dbReference type="Gene3D" id="1.10.340.40">
    <property type="entry name" value="Nuclear abundant poly(A) RNA-bind protein 2, N-terminal domain"/>
    <property type="match status" value="1"/>
</dbReference>
<evidence type="ECO:0000256" key="4">
    <source>
        <dbReference type="ARBA" id="ARBA00022737"/>
    </source>
</evidence>
<keyword evidence="3" id="KW-0479">Metal-binding</keyword>
<dbReference type="PANTHER" id="PTHR14738">
    <property type="entry name" value="ZINC FINGER CCCH DOMAIN-CONTAINING PROTEIN 14"/>
    <property type="match status" value="1"/>
</dbReference>
<comment type="caution">
    <text evidence="10">The sequence shown here is derived from an EMBL/GenBank/DDBJ whole genome shotgun (WGS) entry which is preliminary data.</text>
</comment>
<dbReference type="GO" id="GO:0005737">
    <property type="term" value="C:cytoplasm"/>
    <property type="evidence" value="ECO:0007669"/>
    <property type="project" value="TreeGrafter"/>
</dbReference>
<dbReference type="PANTHER" id="PTHR14738:SF29">
    <property type="entry name" value="ZINC FINGER CCCH DOMAIN-CONTAINING PROTEIN 14"/>
    <property type="match status" value="1"/>
</dbReference>
<keyword evidence="7" id="KW-0539">Nucleus</keyword>
<dbReference type="InterPro" id="IPR043094">
    <property type="entry name" value="Nab2/ZC3H14_N_sf"/>
</dbReference>
<dbReference type="Pfam" id="PF14608">
    <property type="entry name" value="zf-CCCH_2"/>
    <property type="match status" value="3"/>
</dbReference>
<evidence type="ECO:0000256" key="2">
    <source>
        <dbReference type="ARBA" id="ARBA00008423"/>
    </source>
</evidence>
<name>A0AAE8MNU7_9PEZI</name>
<dbReference type="Pfam" id="PF22683">
    <property type="entry name" value="Nab2-like_zf-CCCH"/>
    <property type="match status" value="1"/>
</dbReference>
<accession>A0AAE8MNU7</accession>
<evidence type="ECO:0000313" key="11">
    <source>
        <dbReference type="Proteomes" id="UP001187682"/>
    </source>
</evidence>
<evidence type="ECO:0000259" key="9">
    <source>
        <dbReference type="Pfam" id="PF22683"/>
    </source>
</evidence>
<dbReference type="InterPro" id="IPR040366">
    <property type="entry name" value="Nab2/ZC3H14"/>
</dbReference>
<evidence type="ECO:0000256" key="7">
    <source>
        <dbReference type="ARBA" id="ARBA00023242"/>
    </source>
</evidence>
<feature type="domain" description="Nab2-like CCCH zinc finger" evidence="9">
    <location>
        <begin position="443"/>
        <end position="462"/>
    </location>
</feature>
<reference evidence="10" key="1">
    <citation type="submission" date="2018-03" db="EMBL/GenBank/DDBJ databases">
        <authorList>
            <person name="Guldener U."/>
        </authorList>
    </citation>
    <scope>NUCLEOTIDE SEQUENCE</scope>
</reference>
<keyword evidence="11" id="KW-1185">Reference proteome</keyword>
<proteinExistence type="inferred from homology"/>
<evidence type="ECO:0000256" key="8">
    <source>
        <dbReference type="SAM" id="MobiDB-lite"/>
    </source>
</evidence>
<dbReference type="Gene3D" id="4.10.1000.40">
    <property type="match status" value="1"/>
</dbReference>
<feature type="compositionally biased region" description="Low complexity" evidence="8">
    <location>
        <begin position="261"/>
        <end position="278"/>
    </location>
</feature>
<gene>
    <name evidence="10" type="ORF">DNG_00474</name>
</gene>
<feature type="compositionally biased region" description="Low complexity" evidence="8">
    <location>
        <begin position="306"/>
        <end position="316"/>
    </location>
</feature>
<evidence type="ECO:0000313" key="10">
    <source>
        <dbReference type="EMBL" id="SPN96956.1"/>
    </source>
</evidence>
<dbReference type="FunFam" id="4.10.1000.30:FF:000002">
    <property type="entry name" value="Nuclear polyadenylated RNA-binding protein Nab2"/>
    <property type="match status" value="1"/>
</dbReference>
<evidence type="ECO:0000256" key="1">
    <source>
        <dbReference type="ARBA" id="ARBA00004123"/>
    </source>
</evidence>
<dbReference type="Gene3D" id="4.10.1000.30">
    <property type="match status" value="1"/>
</dbReference>
<feature type="region of interest" description="Disordered" evidence="8">
    <location>
        <begin position="261"/>
        <end position="334"/>
    </location>
</feature>